<feature type="domain" description="Pyridoxamine 5'-phosphate oxidase N-terminal" evidence="1">
    <location>
        <begin position="8"/>
        <end position="131"/>
    </location>
</feature>
<sequence>MSKFYTEITPELQTFIENQKIFFVATAAHEGRINLSPKGLDTFRIINKNTIAWLNLTGSGNETAAHLLKNNRMTIMFCAFEGKPLILRLYGHAKIYHERDAPFKKHITRFDKIAGTRQIIEMQIESLQTSCGYAVPFMNFKEERLQLNKWAEKQGEERIKKYQQDKNTKSIDGFETGLLN</sequence>
<dbReference type="Proteomes" id="UP000321790">
    <property type="component" value="Unassembled WGS sequence"/>
</dbReference>
<dbReference type="OrthoDB" id="115989at2"/>
<name>A0A5C7B223_9FLAO</name>
<dbReference type="SUPFAM" id="SSF50475">
    <property type="entry name" value="FMN-binding split barrel"/>
    <property type="match status" value="1"/>
</dbReference>
<accession>A0A5C7B223</accession>
<dbReference type="Gene3D" id="2.30.110.10">
    <property type="entry name" value="Electron Transport, Fmn-binding Protein, Chain A"/>
    <property type="match status" value="1"/>
</dbReference>
<dbReference type="RefSeq" id="WP_147133771.1">
    <property type="nucleotide sequence ID" value="NZ_VOSC01000019.1"/>
</dbReference>
<dbReference type="PANTHER" id="PTHR39336">
    <property type="entry name" value="PYRIDOXAMINE PHOSPHATE OXIDASE FAMILY PROTEIN (AFU_ORTHOLOGUE AFUA_6G11440)"/>
    <property type="match status" value="1"/>
</dbReference>
<dbReference type="EMBL" id="VOSC01000019">
    <property type="protein sequence ID" value="TXE11882.1"/>
    <property type="molecule type" value="Genomic_DNA"/>
</dbReference>
<dbReference type="PANTHER" id="PTHR39336:SF1">
    <property type="entry name" value="PYRIDOXAMINE PHOSPHATE OXIDASE FAMILY PROTEIN (AFU_ORTHOLOGUE AFUA_6G11440)"/>
    <property type="match status" value="1"/>
</dbReference>
<dbReference type="InterPro" id="IPR011576">
    <property type="entry name" value="Pyridox_Oxase_N"/>
</dbReference>
<dbReference type="InterPro" id="IPR012349">
    <property type="entry name" value="Split_barrel_FMN-bd"/>
</dbReference>
<evidence type="ECO:0000259" key="1">
    <source>
        <dbReference type="Pfam" id="PF01243"/>
    </source>
</evidence>
<gene>
    <name evidence="2" type="ORF">FUA26_07405</name>
</gene>
<dbReference type="Pfam" id="PF01243">
    <property type="entry name" value="PNPOx_N"/>
    <property type="match status" value="1"/>
</dbReference>
<keyword evidence="3" id="KW-1185">Reference proteome</keyword>
<comment type="caution">
    <text evidence="2">The sequence shown here is derived from an EMBL/GenBank/DDBJ whole genome shotgun (WGS) entry which is preliminary data.</text>
</comment>
<dbReference type="AlphaFoldDB" id="A0A5C7B223"/>
<evidence type="ECO:0000313" key="2">
    <source>
        <dbReference type="EMBL" id="TXE11882.1"/>
    </source>
</evidence>
<reference evidence="3" key="1">
    <citation type="submission" date="2019-08" db="EMBL/GenBank/DDBJ databases">
        <title>Seonamhaeicola sediminis sp. nov., isolated from marine sediment.</title>
        <authorList>
            <person name="Cao W.R."/>
        </authorList>
    </citation>
    <scope>NUCLEOTIDE SEQUENCE [LARGE SCALE GENOMIC DNA]</scope>
    <source>
        <strain evidence="3">Gy8</strain>
    </source>
</reference>
<organism evidence="2 3">
    <name type="scientific">Seonamhaeicola algicola</name>
    <dbReference type="NCBI Taxonomy" id="1719036"/>
    <lineage>
        <taxon>Bacteria</taxon>
        <taxon>Pseudomonadati</taxon>
        <taxon>Bacteroidota</taxon>
        <taxon>Flavobacteriia</taxon>
        <taxon>Flavobacteriales</taxon>
        <taxon>Flavobacteriaceae</taxon>
    </lineage>
</organism>
<protein>
    <submittedName>
        <fullName evidence="2">Pyridoxamine 5'-phosphate oxidase family protein</fullName>
    </submittedName>
</protein>
<evidence type="ECO:0000313" key="3">
    <source>
        <dbReference type="Proteomes" id="UP000321790"/>
    </source>
</evidence>
<proteinExistence type="predicted"/>